<dbReference type="PANTHER" id="PTHR30146:SF109">
    <property type="entry name" value="HTH-TYPE TRANSCRIPTIONAL REGULATOR GALS"/>
    <property type="match status" value="1"/>
</dbReference>
<dbReference type="InterPro" id="IPR010982">
    <property type="entry name" value="Lambda_DNA-bd_dom_sf"/>
</dbReference>
<keyword evidence="3" id="KW-0804">Transcription</keyword>
<accession>A0ABP8M5D3</accession>
<proteinExistence type="predicted"/>
<organism evidence="6 7">
    <name type="scientific">Novipirellula rosea</name>
    <dbReference type="NCBI Taxonomy" id="1031540"/>
    <lineage>
        <taxon>Bacteria</taxon>
        <taxon>Pseudomonadati</taxon>
        <taxon>Planctomycetota</taxon>
        <taxon>Planctomycetia</taxon>
        <taxon>Pirellulales</taxon>
        <taxon>Pirellulaceae</taxon>
        <taxon>Novipirellula</taxon>
    </lineage>
</organism>
<evidence type="ECO:0000259" key="5">
    <source>
        <dbReference type="PROSITE" id="PS50932"/>
    </source>
</evidence>
<feature type="region of interest" description="Disordered" evidence="4">
    <location>
        <begin position="43"/>
        <end position="64"/>
    </location>
</feature>
<gene>
    <name evidence="6" type="primary">gntR</name>
    <name evidence="6" type="ORF">GCM10023156_00370</name>
</gene>
<evidence type="ECO:0000256" key="1">
    <source>
        <dbReference type="ARBA" id="ARBA00023015"/>
    </source>
</evidence>
<dbReference type="SMART" id="SM00354">
    <property type="entry name" value="HTH_LACI"/>
    <property type="match status" value="1"/>
</dbReference>
<evidence type="ECO:0000313" key="6">
    <source>
        <dbReference type="EMBL" id="GAA4443369.1"/>
    </source>
</evidence>
<feature type="domain" description="HTH lacI-type" evidence="5">
    <location>
        <begin position="1"/>
        <end position="51"/>
    </location>
</feature>
<dbReference type="PANTHER" id="PTHR30146">
    <property type="entry name" value="LACI-RELATED TRANSCRIPTIONAL REPRESSOR"/>
    <property type="match status" value="1"/>
</dbReference>
<evidence type="ECO:0000256" key="4">
    <source>
        <dbReference type="SAM" id="MobiDB-lite"/>
    </source>
</evidence>
<dbReference type="InterPro" id="IPR028082">
    <property type="entry name" value="Peripla_BP_I"/>
</dbReference>
<keyword evidence="2 6" id="KW-0238">DNA-binding</keyword>
<comment type="caution">
    <text evidence="6">The sequence shown here is derived from an EMBL/GenBank/DDBJ whole genome shotgun (WGS) entry which is preliminary data.</text>
</comment>
<dbReference type="SUPFAM" id="SSF47413">
    <property type="entry name" value="lambda repressor-like DNA-binding domains"/>
    <property type="match status" value="1"/>
</dbReference>
<keyword evidence="1" id="KW-0805">Transcription regulation</keyword>
<dbReference type="SUPFAM" id="SSF53822">
    <property type="entry name" value="Periplasmic binding protein-like I"/>
    <property type="match status" value="1"/>
</dbReference>
<dbReference type="PROSITE" id="PS50932">
    <property type="entry name" value="HTH_LACI_2"/>
    <property type="match status" value="1"/>
</dbReference>
<dbReference type="Pfam" id="PF13377">
    <property type="entry name" value="Peripla_BP_3"/>
    <property type="match status" value="1"/>
</dbReference>
<dbReference type="Gene3D" id="3.40.50.2300">
    <property type="match status" value="2"/>
</dbReference>
<dbReference type="CDD" id="cd06267">
    <property type="entry name" value="PBP1_LacI_sugar_binding-like"/>
    <property type="match status" value="1"/>
</dbReference>
<protein>
    <submittedName>
        <fullName evidence="6">LacI family DNA-binding transcriptional regulator GntR</fullName>
    </submittedName>
</protein>
<dbReference type="Pfam" id="PF00356">
    <property type="entry name" value="LacI"/>
    <property type="match status" value="1"/>
</dbReference>
<keyword evidence="7" id="KW-1185">Reference proteome</keyword>
<name>A0ABP8M5D3_9BACT</name>
<sequence>MTEVARRAGVSQATVSRVVNRNGYVSDEVAESVTRAIEELGYQPVARRSTPEKEKAPSPTSPPGNMIALVMLDDSMDANPTLALSKLRGVEAAAANEGLTVSITRMHGGDPLPLTLQRKDIVGILLWGRSADSALKRALSHLPTMWLSSHAEDGGQVVLVGNEQAGRIAADYLIQHGVTRPAFLCLSPDRPAFAQRGNGFRFGLHVAGMESATFVSTESGSVPLDSLSRSEKFRIVATLVDQMLTSEHSTDGIFIPDDQITCLVYAELRKRAIEPGKDILIVSCGNEDAYLHGLHPRPATIDLAPEATGRLAVEQLLRLVRNPVAGKRASVVVTPELVLGDE</sequence>
<dbReference type="EMBL" id="BAABGA010000005">
    <property type="protein sequence ID" value="GAA4443369.1"/>
    <property type="molecule type" value="Genomic_DNA"/>
</dbReference>
<dbReference type="Gene3D" id="1.10.260.40">
    <property type="entry name" value="lambda repressor-like DNA-binding domains"/>
    <property type="match status" value="1"/>
</dbReference>
<dbReference type="Proteomes" id="UP001500840">
    <property type="component" value="Unassembled WGS sequence"/>
</dbReference>
<dbReference type="PROSITE" id="PS00356">
    <property type="entry name" value="HTH_LACI_1"/>
    <property type="match status" value="1"/>
</dbReference>
<dbReference type="GO" id="GO:0003677">
    <property type="term" value="F:DNA binding"/>
    <property type="evidence" value="ECO:0007669"/>
    <property type="project" value="UniProtKB-KW"/>
</dbReference>
<evidence type="ECO:0000256" key="2">
    <source>
        <dbReference type="ARBA" id="ARBA00023125"/>
    </source>
</evidence>
<dbReference type="InterPro" id="IPR046335">
    <property type="entry name" value="LacI/GalR-like_sensor"/>
</dbReference>
<reference evidence="7" key="1">
    <citation type="journal article" date="2019" name="Int. J. Syst. Evol. Microbiol.">
        <title>The Global Catalogue of Microorganisms (GCM) 10K type strain sequencing project: providing services to taxonomists for standard genome sequencing and annotation.</title>
        <authorList>
            <consortium name="The Broad Institute Genomics Platform"/>
            <consortium name="The Broad Institute Genome Sequencing Center for Infectious Disease"/>
            <person name="Wu L."/>
            <person name="Ma J."/>
        </authorList>
    </citation>
    <scope>NUCLEOTIDE SEQUENCE [LARGE SCALE GENOMIC DNA]</scope>
    <source>
        <strain evidence="7">JCM 17759</strain>
    </source>
</reference>
<evidence type="ECO:0000256" key="3">
    <source>
        <dbReference type="ARBA" id="ARBA00023163"/>
    </source>
</evidence>
<evidence type="ECO:0000313" key="7">
    <source>
        <dbReference type="Proteomes" id="UP001500840"/>
    </source>
</evidence>
<dbReference type="CDD" id="cd01392">
    <property type="entry name" value="HTH_LacI"/>
    <property type="match status" value="1"/>
</dbReference>
<dbReference type="InterPro" id="IPR000843">
    <property type="entry name" value="HTH_LacI"/>
</dbReference>